<dbReference type="PANTHER" id="PTHR37314:SF4">
    <property type="entry name" value="UPF0700 TRANSMEMBRANE PROTEIN YOAK"/>
    <property type="match status" value="1"/>
</dbReference>
<accession>A0ABS8G8L5</accession>
<keyword evidence="1" id="KW-0472">Membrane</keyword>
<feature type="transmembrane region" description="Helical" evidence="1">
    <location>
        <begin position="169"/>
        <end position="188"/>
    </location>
</feature>
<dbReference type="InterPro" id="IPR010699">
    <property type="entry name" value="DUF1275"/>
</dbReference>
<organism evidence="2 3">
    <name type="scientific">Fluctibacter halophilus</name>
    <dbReference type="NCBI Taxonomy" id="226011"/>
    <lineage>
        <taxon>Bacteria</taxon>
        <taxon>Pseudomonadati</taxon>
        <taxon>Pseudomonadota</taxon>
        <taxon>Gammaproteobacteria</taxon>
        <taxon>Alteromonadales</taxon>
        <taxon>Alteromonadaceae</taxon>
        <taxon>Fluctibacter</taxon>
    </lineage>
</organism>
<evidence type="ECO:0000313" key="3">
    <source>
        <dbReference type="Proteomes" id="UP001520878"/>
    </source>
</evidence>
<gene>
    <name evidence="2" type="ORF">LJ739_11560</name>
</gene>
<dbReference type="RefSeq" id="WP_229160662.1">
    <property type="nucleotide sequence ID" value="NZ_JAJEWP010000002.1"/>
</dbReference>
<feature type="transmembrane region" description="Helical" evidence="1">
    <location>
        <begin position="194"/>
        <end position="213"/>
    </location>
</feature>
<name>A0ABS8G8L5_9ALTE</name>
<protein>
    <submittedName>
        <fullName evidence="2">DUF1275 domain-containing protein</fullName>
    </submittedName>
</protein>
<feature type="transmembrane region" description="Helical" evidence="1">
    <location>
        <begin position="12"/>
        <end position="29"/>
    </location>
</feature>
<feature type="transmembrane region" description="Helical" evidence="1">
    <location>
        <begin position="92"/>
        <end position="108"/>
    </location>
</feature>
<comment type="caution">
    <text evidence="2">The sequence shown here is derived from an EMBL/GenBank/DDBJ whole genome shotgun (WGS) entry which is preliminary data.</text>
</comment>
<dbReference type="PANTHER" id="PTHR37314">
    <property type="entry name" value="SLR0142 PROTEIN"/>
    <property type="match status" value="1"/>
</dbReference>
<dbReference type="PROSITE" id="PS51257">
    <property type="entry name" value="PROKAR_LIPOPROTEIN"/>
    <property type="match status" value="1"/>
</dbReference>
<sequence length="223" mass="23780">MITQLPRWVEYGAFLLALVAGCINAIGLLGVEHQAISHLSGTATLMGAALISDHPSAVLHLVGIVLSFLLGSTLCGFMLPGNALLLGRHYDTTLLIEALLLCGALLFLNQDVYIGHYLASAACGLQNALATNYSGAIVRTTHLTGIVTDLGLMLGARCRKEPLDRRKGMLFVLIIGGFVLGAALGAWLFQQVQFYAMLVPAALCLLLAALYRYTRQRTTSPGL</sequence>
<dbReference type="EMBL" id="JAJEWP010000002">
    <property type="protein sequence ID" value="MCC2616880.1"/>
    <property type="molecule type" value="Genomic_DNA"/>
</dbReference>
<reference evidence="2 3" key="1">
    <citation type="submission" date="2021-10" db="EMBL/GenBank/DDBJ databases">
        <title>Draft genome of Aestuariibacter halophilus JC2043.</title>
        <authorList>
            <person name="Emsley S.A."/>
            <person name="Pfannmuller K.M."/>
            <person name="Ushijima B."/>
            <person name="Saw J.H."/>
            <person name="Videau P."/>
        </authorList>
    </citation>
    <scope>NUCLEOTIDE SEQUENCE [LARGE SCALE GENOMIC DNA]</scope>
    <source>
        <strain evidence="2 3">JC2043</strain>
    </source>
</reference>
<feature type="transmembrane region" description="Helical" evidence="1">
    <location>
        <begin position="58"/>
        <end position="80"/>
    </location>
</feature>
<keyword evidence="1" id="KW-1133">Transmembrane helix</keyword>
<dbReference type="Proteomes" id="UP001520878">
    <property type="component" value="Unassembled WGS sequence"/>
</dbReference>
<dbReference type="Pfam" id="PF06912">
    <property type="entry name" value="DUF1275"/>
    <property type="match status" value="1"/>
</dbReference>
<evidence type="ECO:0000313" key="2">
    <source>
        <dbReference type="EMBL" id="MCC2616880.1"/>
    </source>
</evidence>
<proteinExistence type="predicted"/>
<keyword evidence="3" id="KW-1185">Reference proteome</keyword>
<keyword evidence="1" id="KW-0812">Transmembrane</keyword>
<evidence type="ECO:0000256" key="1">
    <source>
        <dbReference type="SAM" id="Phobius"/>
    </source>
</evidence>